<evidence type="ECO:0000313" key="1">
    <source>
        <dbReference type="EMBL" id="TCO81376.1"/>
    </source>
</evidence>
<comment type="caution">
    <text evidence="1">The sequence shown here is derived from an EMBL/GenBank/DDBJ whole genome shotgun (WGS) entry which is preliminary data.</text>
</comment>
<reference evidence="1 2" key="1">
    <citation type="submission" date="2019-03" db="EMBL/GenBank/DDBJ databases">
        <title>Genomic Encyclopedia of Type Strains, Phase IV (KMG-IV): sequencing the most valuable type-strain genomes for metagenomic binning, comparative biology and taxonomic classification.</title>
        <authorList>
            <person name="Goeker M."/>
        </authorList>
    </citation>
    <scope>NUCLEOTIDE SEQUENCE [LARGE SCALE GENOMIC DNA]</scope>
    <source>
        <strain evidence="1 2">DSM 25287</strain>
    </source>
</reference>
<dbReference type="RefSeq" id="WP_132541133.1">
    <property type="nucleotide sequence ID" value="NZ_SLWY01000008.1"/>
</dbReference>
<keyword evidence="2" id="KW-1185">Reference proteome</keyword>
<protein>
    <submittedName>
        <fullName evidence="1">Uncharacterized protein</fullName>
    </submittedName>
</protein>
<dbReference type="AlphaFoldDB" id="A0A4R2LAU7"/>
<dbReference type="OrthoDB" id="5182724at2"/>
<accession>A0A4R2LAU7</accession>
<proteinExistence type="predicted"/>
<sequence>MKMMMLCEEIEGGQRLVAHVWDVPFPTQPEELAAVRAQVDVLEPEPADYPAALRALAAELENKLERLGYHL</sequence>
<organism evidence="1 2">
    <name type="scientific">Plasticicumulans lactativorans</name>
    <dbReference type="NCBI Taxonomy" id="1133106"/>
    <lineage>
        <taxon>Bacteria</taxon>
        <taxon>Pseudomonadati</taxon>
        <taxon>Pseudomonadota</taxon>
        <taxon>Gammaproteobacteria</taxon>
        <taxon>Candidatus Competibacteraceae</taxon>
        <taxon>Plasticicumulans</taxon>
    </lineage>
</organism>
<dbReference type="EMBL" id="SLWY01000008">
    <property type="protein sequence ID" value="TCO81376.1"/>
    <property type="molecule type" value="Genomic_DNA"/>
</dbReference>
<gene>
    <name evidence="1" type="ORF">EV699_1086</name>
</gene>
<dbReference type="Proteomes" id="UP000295765">
    <property type="component" value="Unassembled WGS sequence"/>
</dbReference>
<evidence type="ECO:0000313" key="2">
    <source>
        <dbReference type="Proteomes" id="UP000295765"/>
    </source>
</evidence>
<name>A0A4R2LAU7_9GAMM</name>